<gene>
    <name evidence="3" type="ORF">GQ607_006930</name>
</gene>
<protein>
    <submittedName>
        <fullName evidence="3">Multiple ankyrin repeats single kh domain-containing protein</fullName>
    </submittedName>
</protein>
<dbReference type="Pfam" id="PF12796">
    <property type="entry name" value="Ank_2"/>
    <property type="match status" value="1"/>
</dbReference>
<dbReference type="AlphaFoldDB" id="A0A8H3WD47"/>
<dbReference type="PROSITE" id="PS50297">
    <property type="entry name" value="ANK_REP_REGION"/>
    <property type="match status" value="2"/>
</dbReference>
<evidence type="ECO:0000313" key="4">
    <source>
        <dbReference type="Proteomes" id="UP000434172"/>
    </source>
</evidence>
<dbReference type="SMART" id="SM00248">
    <property type="entry name" value="ANK"/>
    <property type="match status" value="4"/>
</dbReference>
<accession>A0A8H3WD47</accession>
<dbReference type="InterPro" id="IPR036770">
    <property type="entry name" value="Ankyrin_rpt-contain_sf"/>
</dbReference>
<feature type="compositionally biased region" description="Basic and acidic residues" evidence="2">
    <location>
        <begin position="246"/>
        <end position="262"/>
    </location>
</feature>
<feature type="repeat" description="ANK" evidence="1">
    <location>
        <begin position="83"/>
        <end position="115"/>
    </location>
</feature>
<proteinExistence type="predicted"/>
<keyword evidence="4" id="KW-1185">Reference proteome</keyword>
<dbReference type="OrthoDB" id="539213at2759"/>
<evidence type="ECO:0000256" key="1">
    <source>
        <dbReference type="PROSITE-ProRule" id="PRU00023"/>
    </source>
</evidence>
<feature type="repeat" description="ANK" evidence="1">
    <location>
        <begin position="52"/>
        <end position="81"/>
    </location>
</feature>
<feature type="repeat" description="ANK" evidence="1">
    <location>
        <begin position="119"/>
        <end position="151"/>
    </location>
</feature>
<dbReference type="InterPro" id="IPR002110">
    <property type="entry name" value="Ankyrin_rpt"/>
</dbReference>
<dbReference type="EMBL" id="WOWK01000034">
    <property type="protein sequence ID" value="KAF0325798.1"/>
    <property type="molecule type" value="Genomic_DNA"/>
</dbReference>
<dbReference type="PROSITE" id="PS50088">
    <property type="entry name" value="ANK_REPEAT"/>
    <property type="match status" value="3"/>
</dbReference>
<reference evidence="3 4" key="1">
    <citation type="submission" date="2019-12" db="EMBL/GenBank/DDBJ databases">
        <title>A genome sequence resource for the geographically widespread anthracnose pathogen Colletotrichum asianum.</title>
        <authorList>
            <person name="Meng Y."/>
        </authorList>
    </citation>
    <scope>NUCLEOTIDE SEQUENCE [LARGE SCALE GENOMIC DNA]</scope>
    <source>
        <strain evidence="3 4">ICMP 18580</strain>
    </source>
</reference>
<name>A0A8H3WD47_9PEZI</name>
<dbReference type="SUPFAM" id="SSF48403">
    <property type="entry name" value="Ankyrin repeat"/>
    <property type="match status" value="1"/>
</dbReference>
<dbReference type="Gene3D" id="1.25.40.20">
    <property type="entry name" value="Ankyrin repeat-containing domain"/>
    <property type="match status" value="1"/>
</dbReference>
<dbReference type="PANTHER" id="PTHR24133">
    <property type="entry name" value="ANKYRIN DOMAIN-CONTAINING"/>
    <property type="match status" value="1"/>
</dbReference>
<dbReference type="InterPro" id="IPR052391">
    <property type="entry name" value="E3_Ligase-Neurotoxin"/>
</dbReference>
<organism evidence="3 4">
    <name type="scientific">Colletotrichum asianum</name>
    <dbReference type="NCBI Taxonomy" id="702518"/>
    <lineage>
        <taxon>Eukaryota</taxon>
        <taxon>Fungi</taxon>
        <taxon>Dikarya</taxon>
        <taxon>Ascomycota</taxon>
        <taxon>Pezizomycotina</taxon>
        <taxon>Sordariomycetes</taxon>
        <taxon>Hypocreomycetidae</taxon>
        <taxon>Glomerellales</taxon>
        <taxon>Glomerellaceae</taxon>
        <taxon>Colletotrichum</taxon>
        <taxon>Colletotrichum gloeosporioides species complex</taxon>
    </lineage>
</organism>
<keyword evidence="1" id="KW-0040">ANK repeat</keyword>
<feature type="region of interest" description="Disordered" evidence="2">
    <location>
        <begin position="223"/>
        <end position="266"/>
    </location>
</feature>
<sequence>MTERVLLHVMSRDGNHRDTIQWLLSVGIDINERSEDLMSLGHLIAGAWLPWTPLQLAAWQEDLDLIHQLIGLGADVNEPPYQYGATALQAAAERGSFGIVQTLLELGADPDAPGFETPQGRTAIERAAEHGRLDIVQLLLNSGVETNGSGRRQYVRSVALAEKGGHHAIKKLLQSHAGWTDADDKLLCEEKTNLFPLCARALTPVSRYVRGYYSDIFHASGTAQRETSLKDPRTEGADSSPEDPAAEIRRAHDFDSELRDETLSEEEGTFEAPLVWGDTFSWVQGLAKELDEPPDALLSTLNPISNLTGDEMEFLPSSLSDQIREELEGGGCLEEAGGDLWAEYSKFVAELP</sequence>
<comment type="caution">
    <text evidence="3">The sequence shown here is derived from an EMBL/GenBank/DDBJ whole genome shotgun (WGS) entry which is preliminary data.</text>
</comment>
<dbReference type="PANTHER" id="PTHR24133:SF40">
    <property type="entry name" value="ANKYRIN REPEAT DOMAIN 44"/>
    <property type="match status" value="1"/>
</dbReference>
<dbReference type="Proteomes" id="UP000434172">
    <property type="component" value="Unassembled WGS sequence"/>
</dbReference>
<feature type="compositionally biased region" description="Basic and acidic residues" evidence="2">
    <location>
        <begin position="227"/>
        <end position="236"/>
    </location>
</feature>
<evidence type="ECO:0000256" key="2">
    <source>
        <dbReference type="SAM" id="MobiDB-lite"/>
    </source>
</evidence>
<evidence type="ECO:0000313" key="3">
    <source>
        <dbReference type="EMBL" id="KAF0325798.1"/>
    </source>
</evidence>